<evidence type="ECO:0000256" key="1">
    <source>
        <dbReference type="ARBA" id="ARBA00004211"/>
    </source>
</evidence>
<reference evidence="11" key="1">
    <citation type="submission" date="2020-12" db="EMBL/GenBank/DDBJ databases">
        <title>Metabolic potential, ecology and presence of endohyphal bacteria is reflected in genomic diversity of Mucoromycotina.</title>
        <authorList>
            <person name="Muszewska A."/>
            <person name="Okrasinska A."/>
            <person name="Steczkiewicz K."/>
            <person name="Drgas O."/>
            <person name="Orlowska M."/>
            <person name="Perlinska-Lenart U."/>
            <person name="Aleksandrzak-Piekarczyk T."/>
            <person name="Szatraj K."/>
            <person name="Zielenkiewicz U."/>
            <person name="Pilsyk S."/>
            <person name="Malc E."/>
            <person name="Mieczkowski P."/>
            <person name="Kruszewska J.S."/>
            <person name="Biernat P."/>
            <person name="Pawlowska J."/>
        </authorList>
    </citation>
    <scope>NUCLEOTIDE SEQUENCE</scope>
    <source>
        <strain evidence="11">WA0000051536</strain>
    </source>
</reference>
<evidence type="ECO:0000256" key="8">
    <source>
        <dbReference type="SAM" id="MobiDB-lite"/>
    </source>
</evidence>
<keyword evidence="7 9" id="KW-0472">Membrane</keyword>
<evidence type="ECO:0000256" key="6">
    <source>
        <dbReference type="ARBA" id="ARBA00023054"/>
    </source>
</evidence>
<dbReference type="SMART" id="SM00397">
    <property type="entry name" value="t_SNARE"/>
    <property type="match status" value="1"/>
</dbReference>
<evidence type="ECO:0000256" key="5">
    <source>
        <dbReference type="ARBA" id="ARBA00022989"/>
    </source>
</evidence>
<dbReference type="PANTHER" id="PTHR19957">
    <property type="entry name" value="SYNTAXIN"/>
    <property type="match status" value="1"/>
</dbReference>
<evidence type="ECO:0000256" key="3">
    <source>
        <dbReference type="ARBA" id="ARBA00022448"/>
    </source>
</evidence>
<evidence type="ECO:0000256" key="4">
    <source>
        <dbReference type="ARBA" id="ARBA00022692"/>
    </source>
</evidence>
<keyword evidence="3" id="KW-0813">Transport</keyword>
<comment type="similarity">
    <text evidence="2">Belongs to the syntaxin family.</text>
</comment>
<protein>
    <recommendedName>
        <fullName evidence="10">t-SNARE coiled-coil homology domain-containing protein</fullName>
    </recommendedName>
</protein>
<evidence type="ECO:0000313" key="11">
    <source>
        <dbReference type="EMBL" id="KAG2187733.1"/>
    </source>
</evidence>
<dbReference type="GO" id="GO:0006906">
    <property type="term" value="P:vesicle fusion"/>
    <property type="evidence" value="ECO:0007669"/>
    <property type="project" value="TreeGrafter"/>
</dbReference>
<evidence type="ECO:0000256" key="2">
    <source>
        <dbReference type="ARBA" id="ARBA00009063"/>
    </source>
</evidence>
<dbReference type="GO" id="GO:0006886">
    <property type="term" value="P:intracellular protein transport"/>
    <property type="evidence" value="ECO:0007669"/>
    <property type="project" value="TreeGrafter"/>
</dbReference>
<dbReference type="SUPFAM" id="SSF47661">
    <property type="entry name" value="t-snare proteins"/>
    <property type="match status" value="1"/>
</dbReference>
<dbReference type="GO" id="GO:0031201">
    <property type="term" value="C:SNARE complex"/>
    <property type="evidence" value="ECO:0007669"/>
    <property type="project" value="TreeGrafter"/>
</dbReference>
<feature type="transmembrane region" description="Helical" evidence="9">
    <location>
        <begin position="302"/>
        <end position="320"/>
    </location>
</feature>
<dbReference type="InterPro" id="IPR000727">
    <property type="entry name" value="T_SNARE_dom"/>
</dbReference>
<dbReference type="AlphaFoldDB" id="A0A8H7UPX6"/>
<evidence type="ECO:0000256" key="7">
    <source>
        <dbReference type="ARBA" id="ARBA00023136"/>
    </source>
</evidence>
<organism evidence="11 12">
    <name type="scientific">Umbelopsis vinacea</name>
    <dbReference type="NCBI Taxonomy" id="44442"/>
    <lineage>
        <taxon>Eukaryota</taxon>
        <taxon>Fungi</taxon>
        <taxon>Fungi incertae sedis</taxon>
        <taxon>Mucoromycota</taxon>
        <taxon>Mucoromycotina</taxon>
        <taxon>Umbelopsidomycetes</taxon>
        <taxon>Umbelopsidales</taxon>
        <taxon>Umbelopsidaceae</taxon>
        <taxon>Umbelopsis</taxon>
    </lineage>
</organism>
<evidence type="ECO:0000313" key="12">
    <source>
        <dbReference type="Proteomes" id="UP000612746"/>
    </source>
</evidence>
<dbReference type="InterPro" id="IPR021538">
    <property type="entry name" value="Syntaxin-5_N"/>
</dbReference>
<dbReference type="GO" id="GO:0005484">
    <property type="term" value="F:SNAP receptor activity"/>
    <property type="evidence" value="ECO:0007669"/>
    <property type="project" value="TreeGrafter"/>
</dbReference>
<dbReference type="PANTHER" id="PTHR19957:SF3">
    <property type="entry name" value="SYNTAXIN-5"/>
    <property type="match status" value="1"/>
</dbReference>
<comment type="caution">
    <text evidence="11">The sequence shown here is derived from an EMBL/GenBank/DDBJ whole genome shotgun (WGS) entry which is preliminary data.</text>
</comment>
<dbReference type="OrthoDB" id="421009at2759"/>
<keyword evidence="12" id="KW-1185">Reference proteome</keyword>
<dbReference type="GO" id="GO:0006888">
    <property type="term" value="P:endoplasmic reticulum to Golgi vesicle-mediated transport"/>
    <property type="evidence" value="ECO:0007669"/>
    <property type="project" value="TreeGrafter"/>
</dbReference>
<name>A0A8H7UPX6_9FUNG</name>
<dbReference type="EMBL" id="JAEPRA010000003">
    <property type="protein sequence ID" value="KAG2187733.1"/>
    <property type="molecule type" value="Genomic_DNA"/>
</dbReference>
<feature type="domain" description="T-SNARE coiled-coil homology" evidence="10">
    <location>
        <begin position="230"/>
        <end position="292"/>
    </location>
</feature>
<accession>A0A8H7UPX6</accession>
<dbReference type="Proteomes" id="UP000612746">
    <property type="component" value="Unassembled WGS sequence"/>
</dbReference>
<evidence type="ECO:0000259" key="10">
    <source>
        <dbReference type="PROSITE" id="PS50192"/>
    </source>
</evidence>
<comment type="subcellular location">
    <subcellularLocation>
        <location evidence="1">Membrane</location>
        <topology evidence="1">Single-pass type IV membrane protein</topology>
    </subcellularLocation>
</comment>
<dbReference type="Pfam" id="PF05739">
    <property type="entry name" value="SNARE"/>
    <property type="match status" value="1"/>
</dbReference>
<evidence type="ECO:0000256" key="9">
    <source>
        <dbReference type="SAM" id="Phobius"/>
    </source>
</evidence>
<dbReference type="GO" id="GO:0000139">
    <property type="term" value="C:Golgi membrane"/>
    <property type="evidence" value="ECO:0007669"/>
    <property type="project" value="TreeGrafter"/>
</dbReference>
<keyword evidence="4 9" id="KW-0812">Transmembrane</keyword>
<dbReference type="Pfam" id="PF11416">
    <property type="entry name" value="Syntaxin-5_N"/>
    <property type="match status" value="1"/>
</dbReference>
<gene>
    <name evidence="11" type="ORF">INT44_005423</name>
</gene>
<feature type="compositionally biased region" description="Basic and acidic residues" evidence="8">
    <location>
        <begin position="151"/>
        <end position="160"/>
    </location>
</feature>
<dbReference type="GO" id="GO:0048278">
    <property type="term" value="P:vesicle docking"/>
    <property type="evidence" value="ECO:0007669"/>
    <property type="project" value="TreeGrafter"/>
</dbReference>
<keyword evidence="5 9" id="KW-1133">Transmembrane helix</keyword>
<keyword evidence="6" id="KW-0175">Coiled coil</keyword>
<sequence length="321" mass="36498">MSVRNRTQEFQAFASRLSSRTNPNNRRAQINIVQHVPKRGNSSTFTLTAKELGRHMKTTEAELDKLKSLTNRRALFDEKPVEISELTYIIKQNITKLNHGISILQSTTKAGPKQPHQVREHYSEVVSSLQNRLANISVGFKEVLEKRTENMKVSKERRDQFFQSSDTRTPSPAPQAPSPAGGNTYTPPEVSELHRRKTYAPTVPPQEDETTLSLGIPLLTPQQQQLQADSRYTEQRGNALESIENTIQELGGMFQQLVTMVAEQRETVQRIGQNTEDIESHINVAQSELLRYYRNISSNRGLMLKIFATIIIFFTVFTLMS</sequence>
<dbReference type="GO" id="GO:0000149">
    <property type="term" value="F:SNARE binding"/>
    <property type="evidence" value="ECO:0007669"/>
    <property type="project" value="TreeGrafter"/>
</dbReference>
<dbReference type="InterPro" id="IPR045242">
    <property type="entry name" value="Syntaxin"/>
</dbReference>
<dbReference type="CDD" id="cd15844">
    <property type="entry name" value="SNARE_syntaxin5"/>
    <property type="match status" value="1"/>
</dbReference>
<dbReference type="Gene3D" id="1.20.58.70">
    <property type="match status" value="1"/>
</dbReference>
<dbReference type="PROSITE" id="PS50192">
    <property type="entry name" value="T_SNARE"/>
    <property type="match status" value="1"/>
</dbReference>
<proteinExistence type="inferred from homology"/>
<feature type="region of interest" description="Disordered" evidence="8">
    <location>
        <begin position="151"/>
        <end position="191"/>
    </location>
</feature>
<dbReference type="InterPro" id="IPR010989">
    <property type="entry name" value="SNARE"/>
</dbReference>